<reference evidence="8 9" key="1">
    <citation type="submission" date="2024-11" db="EMBL/GenBank/DDBJ databases">
        <title>Chromosome-level genome assembly of the freshwater bivalve Anodonta woodiana.</title>
        <authorList>
            <person name="Chen X."/>
        </authorList>
    </citation>
    <scope>NUCLEOTIDE SEQUENCE [LARGE SCALE GENOMIC DNA]</scope>
    <source>
        <strain evidence="8">MN2024</strain>
        <tissue evidence="8">Gills</tissue>
    </source>
</reference>
<evidence type="ECO:0000256" key="6">
    <source>
        <dbReference type="SAM" id="MobiDB-lite"/>
    </source>
</evidence>
<dbReference type="EMBL" id="JBJQND010000009">
    <property type="protein sequence ID" value="KAL3867154.1"/>
    <property type="molecule type" value="Genomic_DNA"/>
</dbReference>
<dbReference type="SMART" id="SM00432">
    <property type="entry name" value="MADS"/>
    <property type="match status" value="1"/>
</dbReference>
<dbReference type="PROSITE" id="PS00350">
    <property type="entry name" value="MADS_BOX_1"/>
    <property type="match status" value="1"/>
</dbReference>
<dbReference type="InterPro" id="IPR033896">
    <property type="entry name" value="MEF2-like_N"/>
</dbReference>
<evidence type="ECO:0000313" key="9">
    <source>
        <dbReference type="Proteomes" id="UP001634394"/>
    </source>
</evidence>
<dbReference type="GO" id="GO:0045944">
    <property type="term" value="P:positive regulation of transcription by RNA polymerase II"/>
    <property type="evidence" value="ECO:0007669"/>
    <property type="project" value="UniProtKB-ARBA"/>
</dbReference>
<keyword evidence="5" id="KW-0539">Nucleus</keyword>
<dbReference type="AlphaFoldDB" id="A0ABD3VZV9"/>
<dbReference type="PRINTS" id="PR00404">
    <property type="entry name" value="MADSDOMAIN"/>
</dbReference>
<dbReference type="PANTHER" id="PTHR11945">
    <property type="entry name" value="MADS BOX PROTEIN"/>
    <property type="match status" value="1"/>
</dbReference>
<evidence type="ECO:0000256" key="3">
    <source>
        <dbReference type="ARBA" id="ARBA00023125"/>
    </source>
</evidence>
<evidence type="ECO:0000256" key="5">
    <source>
        <dbReference type="ARBA" id="ARBA00023242"/>
    </source>
</evidence>
<feature type="region of interest" description="Disordered" evidence="6">
    <location>
        <begin position="180"/>
        <end position="236"/>
    </location>
</feature>
<organism evidence="8 9">
    <name type="scientific">Sinanodonta woodiana</name>
    <name type="common">Chinese pond mussel</name>
    <name type="synonym">Anodonta woodiana</name>
    <dbReference type="NCBI Taxonomy" id="1069815"/>
    <lineage>
        <taxon>Eukaryota</taxon>
        <taxon>Metazoa</taxon>
        <taxon>Spiralia</taxon>
        <taxon>Lophotrochozoa</taxon>
        <taxon>Mollusca</taxon>
        <taxon>Bivalvia</taxon>
        <taxon>Autobranchia</taxon>
        <taxon>Heteroconchia</taxon>
        <taxon>Palaeoheterodonta</taxon>
        <taxon>Unionida</taxon>
        <taxon>Unionoidea</taxon>
        <taxon>Unionidae</taxon>
        <taxon>Unioninae</taxon>
        <taxon>Sinanodonta</taxon>
    </lineage>
</organism>
<dbReference type="GO" id="GO:0003677">
    <property type="term" value="F:DNA binding"/>
    <property type="evidence" value="ECO:0007669"/>
    <property type="project" value="UniProtKB-KW"/>
</dbReference>
<comment type="caution">
    <text evidence="8">The sequence shown here is derived from an EMBL/GenBank/DDBJ whole genome shotgun (WGS) entry which is preliminary data.</text>
</comment>
<feature type="compositionally biased region" description="Basic and acidic residues" evidence="6">
    <location>
        <begin position="411"/>
        <end position="421"/>
    </location>
</feature>
<keyword evidence="2" id="KW-0805">Transcription regulation</keyword>
<feature type="compositionally biased region" description="Polar residues" evidence="6">
    <location>
        <begin position="102"/>
        <end position="112"/>
    </location>
</feature>
<protein>
    <recommendedName>
        <fullName evidence="7">MADS-box domain-containing protein</fullName>
    </recommendedName>
</protein>
<sequence>MGRKKIQICRINDERNRQVTFTKRKFGLMKKAYELSVLCDCEIALIIFTTNNKLYQYASSDMDKVLLKYTEYNETVVSQTNKDIMEQLSKKEGKPDDDDDYGNSSSLTPSTDRQYREIDAEYEKVMGVKTQPTQYRPMPVSVPVQNIAFATQNMPGTSSATAGQPTVTNTMVLLQPTLQGQTSVAATSPNSSARRVSPAPQSRVSPAPQPSTSPALQQAKGDNPDSSAGGKGHPHLRVIIPTKAGDMTAQSKAANTALETPVVSIATPGESHTIGQPSGFTLPSSFLPSDLNINSADLKELIMNTSSGPLTAALHASGLQLSSGGLTLTPTTSGTSLFPLSLITRSSVKMEPHSPHQQQQQPLQQYHLNSAILRSLQLPLLTTASSQAHDVSHDQQAHRAGASNKDDDEPSEKRSRVISDG</sequence>
<dbReference type="PANTHER" id="PTHR11945:SF534">
    <property type="entry name" value="MYOCYTE-SPECIFIC ENHANCER FACTOR 2"/>
    <property type="match status" value="1"/>
</dbReference>
<dbReference type="Proteomes" id="UP001634394">
    <property type="component" value="Unassembled WGS sequence"/>
</dbReference>
<gene>
    <name evidence="8" type="ORF">ACJMK2_044377</name>
</gene>
<keyword evidence="3" id="KW-0238">DNA-binding</keyword>
<feature type="region of interest" description="Disordered" evidence="6">
    <location>
        <begin position="386"/>
        <end position="421"/>
    </location>
</feature>
<accession>A0ABD3VZV9</accession>
<dbReference type="FunFam" id="3.40.1810.10:FF:000001">
    <property type="entry name" value="Myocyte-specific enhancer factor 2A homolog"/>
    <property type="match status" value="1"/>
</dbReference>
<feature type="compositionally biased region" description="Polar residues" evidence="6">
    <location>
        <begin position="180"/>
        <end position="216"/>
    </location>
</feature>
<evidence type="ECO:0000313" key="8">
    <source>
        <dbReference type="EMBL" id="KAL3867154.1"/>
    </source>
</evidence>
<proteinExistence type="predicted"/>
<feature type="region of interest" description="Disordered" evidence="6">
    <location>
        <begin position="90"/>
        <end position="115"/>
    </location>
</feature>
<evidence type="ECO:0000256" key="1">
    <source>
        <dbReference type="ARBA" id="ARBA00004123"/>
    </source>
</evidence>
<dbReference type="Gene3D" id="3.40.1810.10">
    <property type="entry name" value="Transcription factor, MADS-box"/>
    <property type="match status" value="1"/>
</dbReference>
<dbReference type="Pfam" id="PF00319">
    <property type="entry name" value="SRF-TF"/>
    <property type="match status" value="1"/>
</dbReference>
<keyword evidence="4" id="KW-0804">Transcription</keyword>
<name>A0ABD3VZV9_SINWO</name>
<comment type="subcellular location">
    <subcellularLocation>
        <location evidence="1">Nucleus</location>
    </subcellularLocation>
</comment>
<dbReference type="PROSITE" id="PS50066">
    <property type="entry name" value="MADS_BOX_2"/>
    <property type="match status" value="1"/>
</dbReference>
<dbReference type="CDD" id="cd00265">
    <property type="entry name" value="MADS_MEF2_like"/>
    <property type="match status" value="1"/>
</dbReference>
<evidence type="ECO:0000259" key="7">
    <source>
        <dbReference type="PROSITE" id="PS50066"/>
    </source>
</evidence>
<dbReference type="InterPro" id="IPR002100">
    <property type="entry name" value="TF_MADSbox"/>
</dbReference>
<feature type="domain" description="MADS-box" evidence="7">
    <location>
        <begin position="1"/>
        <end position="61"/>
    </location>
</feature>
<dbReference type="InterPro" id="IPR036879">
    <property type="entry name" value="TF_MADSbox_sf"/>
</dbReference>
<evidence type="ECO:0000256" key="2">
    <source>
        <dbReference type="ARBA" id="ARBA00023015"/>
    </source>
</evidence>
<keyword evidence="9" id="KW-1185">Reference proteome</keyword>
<dbReference type="SUPFAM" id="SSF55455">
    <property type="entry name" value="SRF-like"/>
    <property type="match status" value="1"/>
</dbReference>
<evidence type="ECO:0000256" key="4">
    <source>
        <dbReference type="ARBA" id="ARBA00023163"/>
    </source>
</evidence>
<dbReference type="GO" id="GO:0005634">
    <property type="term" value="C:nucleus"/>
    <property type="evidence" value="ECO:0007669"/>
    <property type="project" value="UniProtKB-SubCell"/>
</dbReference>